<protein>
    <submittedName>
        <fullName evidence="2">Uncharacterized protein</fullName>
    </submittedName>
</protein>
<feature type="chain" id="PRO_5038940088" evidence="1">
    <location>
        <begin position="20"/>
        <end position="178"/>
    </location>
</feature>
<reference evidence="3" key="1">
    <citation type="submission" date="2018-11" db="EMBL/GenBank/DDBJ databases">
        <title>Complete genome sequence of Paenibacillus sp. ML311-T8.</title>
        <authorList>
            <person name="Nam Y.-D."/>
            <person name="Kang J."/>
            <person name="Chung W.-H."/>
            <person name="Park Y.S."/>
        </authorList>
    </citation>
    <scope>NUCLEOTIDE SEQUENCE [LARGE SCALE GENOMIC DNA]</scope>
    <source>
        <strain evidence="3">ML311-T8</strain>
    </source>
</reference>
<accession>A0A6B8RSL2</accession>
<dbReference type="AlphaFoldDB" id="A0A6B8RSL2"/>
<evidence type="ECO:0000256" key="1">
    <source>
        <dbReference type="SAM" id="SignalP"/>
    </source>
</evidence>
<evidence type="ECO:0000313" key="3">
    <source>
        <dbReference type="Proteomes" id="UP000426246"/>
    </source>
</evidence>
<dbReference type="Proteomes" id="UP000426246">
    <property type="component" value="Chromosome"/>
</dbReference>
<dbReference type="EMBL" id="CP034235">
    <property type="protein sequence ID" value="QGQ99420.1"/>
    <property type="molecule type" value="Genomic_DNA"/>
</dbReference>
<proteinExistence type="predicted"/>
<keyword evidence="1" id="KW-0732">Signal</keyword>
<organism evidence="2 3">
    <name type="scientific">Paenibacillus psychroresistens</name>
    <dbReference type="NCBI Taxonomy" id="1778678"/>
    <lineage>
        <taxon>Bacteria</taxon>
        <taxon>Bacillati</taxon>
        <taxon>Bacillota</taxon>
        <taxon>Bacilli</taxon>
        <taxon>Bacillales</taxon>
        <taxon>Paenibacillaceae</taxon>
        <taxon>Paenibacillus</taxon>
    </lineage>
</organism>
<keyword evidence="3" id="KW-1185">Reference proteome</keyword>
<dbReference type="PROSITE" id="PS51257">
    <property type="entry name" value="PROKAR_LIPOPROTEIN"/>
    <property type="match status" value="1"/>
</dbReference>
<feature type="signal peptide" evidence="1">
    <location>
        <begin position="1"/>
        <end position="19"/>
    </location>
</feature>
<dbReference type="OrthoDB" id="2595716at2"/>
<name>A0A6B8RSL2_9BACL</name>
<dbReference type="KEGG" id="ppsc:EHS13_33445"/>
<evidence type="ECO:0000313" key="2">
    <source>
        <dbReference type="EMBL" id="QGQ99420.1"/>
    </source>
</evidence>
<sequence>MKKLIIFLMILFVLSGCSRKVNSVAASNLEINNSMSHLTPLSIPIHYTSAYDEKTLKEMGIKLSSTNIVPKIGELEVRKIAEDLLRQTAVQPKSIYLEYGLITANVGIGGISAEAINANPVLKNKKSIVDVPVWVITLKGLLPDDYVPDHRGKEPLDISSTVIDANTGKALFGFGTGK</sequence>
<gene>
    <name evidence="2" type="ORF">EHS13_33445</name>
</gene>
<dbReference type="RefSeq" id="WP_155704584.1">
    <property type="nucleotide sequence ID" value="NZ_CP034235.1"/>
</dbReference>